<dbReference type="Pfam" id="PF00691">
    <property type="entry name" value="OmpA"/>
    <property type="match status" value="1"/>
</dbReference>
<reference evidence="3" key="1">
    <citation type="submission" date="2020-03" db="EMBL/GenBank/DDBJ databases">
        <title>Spirochaetal bacteria isolated from arthropods constitute a novel genus Entomospira genus novum within the order Spirochaetales.</title>
        <authorList>
            <person name="Grana-Miraglia L."/>
            <person name="Sikutova S."/>
            <person name="Fingerle V."/>
            <person name="Sing A."/>
            <person name="Castillo-Ramirez S."/>
            <person name="Margos G."/>
            <person name="Rudolf I."/>
        </authorList>
    </citation>
    <scope>NUCLEOTIDE SEQUENCE</scope>
    <source>
        <strain evidence="3">BR149</strain>
    </source>
</reference>
<dbReference type="InterPro" id="IPR006665">
    <property type="entry name" value="OmpA-like"/>
</dbReference>
<dbReference type="RefSeq" id="WP_167694897.1">
    <property type="nucleotide sequence ID" value="NZ_CP118181.1"/>
</dbReference>
<keyword evidence="4" id="KW-1185">Reference proteome</keyword>
<dbReference type="InterPro" id="IPR036737">
    <property type="entry name" value="OmpA-like_sf"/>
</dbReference>
<dbReference type="GO" id="GO:0016020">
    <property type="term" value="C:membrane"/>
    <property type="evidence" value="ECO:0007669"/>
    <property type="project" value="UniProtKB-UniRule"/>
</dbReference>
<sequence length="412" mass="47265">MIDPHVIAKRFLFIFASCLGVFNLSAKEFAYQFTKGDQFRSISTVNEEASWEGTPPLKAQIINRIAFKVINVDANGAGQLQGEMHTSEQGSEEDSSLWEKGYTTTYWLERLGKHRVAAHLFVPAVRHAPAFPARDIKVGEKWLHPGEEVLDLRSNELIYITRPYSIPFNGEYEYKGVVKEEGKEYHLIQLKYQWSSTLPPSSISTVNKRGFYAIINIKGTHSMNIYWDDEVHQPARYEEQYHYTFTTENKMTYTIKGTAEAYLIMADKMDKDEMIDAINEEIERLGIDDVRVERDEDGINLIMENIQFNPNSAYLNETEREKLAKIAQILRAYPDRDLEIVGHTAKAVNELAAKRLSEQRALSVANFFIKDGARAKEQIITRGEGSRMPIATNDTPEGMEKNRRVEIKIREN</sequence>
<organism evidence="3 4">
    <name type="scientific">Entomospira culicis</name>
    <dbReference type="NCBI Taxonomy" id="2719989"/>
    <lineage>
        <taxon>Bacteria</taxon>
        <taxon>Pseudomonadati</taxon>
        <taxon>Spirochaetota</taxon>
        <taxon>Spirochaetia</taxon>
        <taxon>Spirochaetales</taxon>
        <taxon>Spirochaetaceae</taxon>
        <taxon>Entomospira</taxon>
    </lineage>
</organism>
<dbReference type="Gene3D" id="3.30.1330.60">
    <property type="entry name" value="OmpA-like domain"/>
    <property type="match status" value="1"/>
</dbReference>
<name>A0A968KTT1_9SPIO</name>
<dbReference type="InterPro" id="IPR050330">
    <property type="entry name" value="Bact_OuterMem_StrucFunc"/>
</dbReference>
<comment type="caution">
    <text evidence="3">The sequence shown here is derived from an EMBL/GenBank/DDBJ whole genome shotgun (WGS) entry which is preliminary data.</text>
</comment>
<evidence type="ECO:0000259" key="2">
    <source>
        <dbReference type="PROSITE" id="PS51123"/>
    </source>
</evidence>
<protein>
    <submittedName>
        <fullName evidence="3">OmpA family protein</fullName>
    </submittedName>
</protein>
<dbReference type="CDD" id="cd07185">
    <property type="entry name" value="OmpA_C-like"/>
    <property type="match status" value="1"/>
</dbReference>
<dbReference type="SUPFAM" id="SSF103088">
    <property type="entry name" value="OmpA-like"/>
    <property type="match status" value="1"/>
</dbReference>
<evidence type="ECO:0000256" key="1">
    <source>
        <dbReference type="PROSITE-ProRule" id="PRU00473"/>
    </source>
</evidence>
<feature type="domain" description="OmpA-like" evidence="2">
    <location>
        <begin position="295"/>
        <end position="412"/>
    </location>
</feature>
<proteinExistence type="predicted"/>
<keyword evidence="1" id="KW-0472">Membrane</keyword>
<dbReference type="Proteomes" id="UP000778951">
    <property type="component" value="Unassembled WGS sequence"/>
</dbReference>
<dbReference type="PANTHER" id="PTHR30329:SF21">
    <property type="entry name" value="LIPOPROTEIN YIAD-RELATED"/>
    <property type="match status" value="1"/>
</dbReference>
<evidence type="ECO:0000313" key="3">
    <source>
        <dbReference type="EMBL" id="NIZ68779.1"/>
    </source>
</evidence>
<gene>
    <name evidence="3" type="ORF">HCT48_00900</name>
</gene>
<dbReference type="PROSITE" id="PS51123">
    <property type="entry name" value="OMPA_2"/>
    <property type="match status" value="1"/>
</dbReference>
<evidence type="ECO:0000313" key="4">
    <source>
        <dbReference type="Proteomes" id="UP000778951"/>
    </source>
</evidence>
<accession>A0A968KTT1</accession>
<dbReference type="AlphaFoldDB" id="A0A968KTT1"/>
<dbReference type="PANTHER" id="PTHR30329">
    <property type="entry name" value="STATOR ELEMENT OF FLAGELLAR MOTOR COMPLEX"/>
    <property type="match status" value="1"/>
</dbReference>
<dbReference type="EMBL" id="JAATLM010000001">
    <property type="protein sequence ID" value="NIZ68779.1"/>
    <property type="molecule type" value="Genomic_DNA"/>
</dbReference>